<comment type="caution">
    <text evidence="1">The sequence shown here is derived from an EMBL/GenBank/DDBJ whole genome shotgun (WGS) entry which is preliminary data.</text>
</comment>
<proteinExistence type="predicted"/>
<dbReference type="Pfam" id="PF12796">
    <property type="entry name" value="Ank_2"/>
    <property type="match status" value="1"/>
</dbReference>
<dbReference type="Gene3D" id="1.25.40.20">
    <property type="entry name" value="Ankyrin repeat-containing domain"/>
    <property type="match status" value="1"/>
</dbReference>
<dbReference type="InterPro" id="IPR036770">
    <property type="entry name" value="Ankyrin_rpt-contain_sf"/>
</dbReference>
<accession>A0A0C1R0F2</accession>
<organism evidence="1 2">
    <name type="scientific">Candidatus Jidaibacter acanthamoebae</name>
    <dbReference type="NCBI Taxonomy" id="86105"/>
    <lineage>
        <taxon>Bacteria</taxon>
        <taxon>Pseudomonadati</taxon>
        <taxon>Pseudomonadota</taxon>
        <taxon>Alphaproteobacteria</taxon>
        <taxon>Rickettsiales</taxon>
        <taxon>Candidatus Midichloriaceae</taxon>
        <taxon>Candidatus Jidaibacter</taxon>
    </lineage>
</organism>
<dbReference type="InterPro" id="IPR002110">
    <property type="entry name" value="Ankyrin_rpt"/>
</dbReference>
<dbReference type="AlphaFoldDB" id="A0A0C1R0F2"/>
<evidence type="ECO:0000313" key="2">
    <source>
        <dbReference type="Proteomes" id="UP000031258"/>
    </source>
</evidence>
<keyword evidence="2" id="KW-1185">Reference proteome</keyword>
<dbReference type="RefSeq" id="WP_039455432.1">
    <property type="nucleotide sequence ID" value="NZ_JSWE01000069.1"/>
</dbReference>
<gene>
    <name evidence="1" type="ORF">NF27_CS00020</name>
</gene>
<dbReference type="SUPFAM" id="SSF48403">
    <property type="entry name" value="Ankyrin repeat"/>
    <property type="match status" value="1"/>
</dbReference>
<name>A0A0C1R0F2_9RICK</name>
<protein>
    <submittedName>
        <fullName evidence="1">Uncharacterized protein</fullName>
    </submittedName>
</protein>
<reference evidence="1 2" key="1">
    <citation type="submission" date="2014-11" db="EMBL/GenBank/DDBJ databases">
        <title>A Rickettsiales Symbiont of Amoebae With Ancient Features.</title>
        <authorList>
            <person name="Schulz F."/>
            <person name="Martijn J."/>
            <person name="Wascher F."/>
            <person name="Kostanjsek R."/>
            <person name="Ettema T.J."/>
            <person name="Horn M."/>
        </authorList>
    </citation>
    <scope>NUCLEOTIDE SEQUENCE [LARGE SCALE GENOMIC DNA]</scope>
    <source>
        <strain evidence="1 2">UWC36</strain>
    </source>
</reference>
<evidence type="ECO:0000313" key="1">
    <source>
        <dbReference type="EMBL" id="KIE05790.1"/>
    </source>
</evidence>
<dbReference type="OrthoDB" id="308852at2"/>
<dbReference type="EMBL" id="JSWE01000069">
    <property type="protein sequence ID" value="KIE05790.1"/>
    <property type="molecule type" value="Genomic_DNA"/>
</dbReference>
<dbReference type="Proteomes" id="UP000031258">
    <property type="component" value="Unassembled WGS sequence"/>
</dbReference>
<sequence length="319" mass="37222">MKKLTFQEVLGLHSDKVLFSLGLEENVDIDSEYIIYLHDKTNSKTHEIKNVLQAVYKNKLVTPFKIFINYHNRKLAVFHLERLRRTENISNVNHELSKITFLSIKQKELLRQFMMLFHKIDIKNIKIIETYKADISRLADKILLSLINYIKRLDLSKSEVASFNILKSLVSRSPDSWFSRQLVFKEASRSYAISKALINLLELVSEGEVEQVKQVRLQYIFEDYIQSITNLVSFDGNTEMMKALVEHVFSEKIDKRMINILLSKAVRYKNIDLAKYFLEKGAEPNSFNNLDDAVQFNYEDLVSLLLKYDANPNCNGLIL</sequence>